<dbReference type="RefSeq" id="WP_380023652.1">
    <property type="nucleotide sequence ID" value="NZ_JBHSHC010000010.1"/>
</dbReference>
<dbReference type="InterPro" id="IPR050965">
    <property type="entry name" value="UPF0336/Enoyl-CoA_hydratase"/>
</dbReference>
<dbReference type="Pfam" id="PF01575">
    <property type="entry name" value="MaoC_dehydratas"/>
    <property type="match status" value="1"/>
</dbReference>
<dbReference type="SUPFAM" id="SSF54637">
    <property type="entry name" value="Thioesterase/thiol ester dehydrase-isomerase"/>
    <property type="match status" value="1"/>
</dbReference>
<organism evidence="2 3">
    <name type="scientific">Effusibacillus consociatus</name>
    <dbReference type="NCBI Taxonomy" id="1117041"/>
    <lineage>
        <taxon>Bacteria</taxon>
        <taxon>Bacillati</taxon>
        <taxon>Bacillota</taxon>
        <taxon>Bacilli</taxon>
        <taxon>Bacillales</taxon>
        <taxon>Alicyclobacillaceae</taxon>
        <taxon>Effusibacillus</taxon>
    </lineage>
</organism>
<dbReference type="PANTHER" id="PTHR43437:SF3">
    <property type="entry name" value="HYDROXYACYL-THIOESTER DEHYDRATASE TYPE 2, MITOCHONDRIAL"/>
    <property type="match status" value="1"/>
</dbReference>
<dbReference type="CDD" id="cd03449">
    <property type="entry name" value="R_hydratase"/>
    <property type="match status" value="1"/>
</dbReference>
<evidence type="ECO:0000313" key="2">
    <source>
        <dbReference type="EMBL" id="MFC4766008.1"/>
    </source>
</evidence>
<evidence type="ECO:0000313" key="3">
    <source>
        <dbReference type="Proteomes" id="UP001596002"/>
    </source>
</evidence>
<feature type="domain" description="MaoC-like" evidence="1">
    <location>
        <begin position="10"/>
        <end position="99"/>
    </location>
</feature>
<dbReference type="InterPro" id="IPR029069">
    <property type="entry name" value="HotDog_dom_sf"/>
</dbReference>
<dbReference type="Proteomes" id="UP001596002">
    <property type="component" value="Unassembled WGS sequence"/>
</dbReference>
<dbReference type="PANTHER" id="PTHR43437">
    <property type="entry name" value="HYDROXYACYL-THIOESTER DEHYDRATASE TYPE 2, MITOCHONDRIAL-RELATED"/>
    <property type="match status" value="1"/>
</dbReference>
<sequence>MKFYAGQQASFSRTITETDFVQFAGLSGDYNPIHVDQEYAKDTRFGQRIAHGLLTTSLLSRLLRMHLPGPGCIYMGQTLRFVKPVFIGDTLTALAEVIEYFEEKQILRLKTECRKQDGTLVMEGEATMMVAREGEKI</sequence>
<evidence type="ECO:0000259" key="1">
    <source>
        <dbReference type="Pfam" id="PF01575"/>
    </source>
</evidence>
<reference evidence="3" key="1">
    <citation type="journal article" date="2019" name="Int. J. Syst. Evol. Microbiol.">
        <title>The Global Catalogue of Microorganisms (GCM) 10K type strain sequencing project: providing services to taxonomists for standard genome sequencing and annotation.</title>
        <authorList>
            <consortium name="The Broad Institute Genomics Platform"/>
            <consortium name="The Broad Institute Genome Sequencing Center for Infectious Disease"/>
            <person name="Wu L."/>
            <person name="Ma J."/>
        </authorList>
    </citation>
    <scope>NUCLEOTIDE SEQUENCE [LARGE SCALE GENOMIC DNA]</scope>
    <source>
        <strain evidence="3">WYCCWR 12678</strain>
    </source>
</reference>
<comment type="caution">
    <text evidence="2">The sequence shown here is derived from an EMBL/GenBank/DDBJ whole genome shotgun (WGS) entry which is preliminary data.</text>
</comment>
<proteinExistence type="predicted"/>
<name>A0ABV9PWL9_9BACL</name>
<dbReference type="InterPro" id="IPR002539">
    <property type="entry name" value="MaoC-like_dom"/>
</dbReference>
<accession>A0ABV9PWL9</accession>
<protein>
    <submittedName>
        <fullName evidence="2">MaoC family dehydratase</fullName>
    </submittedName>
</protein>
<keyword evidence="3" id="KW-1185">Reference proteome</keyword>
<dbReference type="EMBL" id="JBHSHC010000010">
    <property type="protein sequence ID" value="MFC4766008.1"/>
    <property type="molecule type" value="Genomic_DNA"/>
</dbReference>
<dbReference type="Gene3D" id="3.10.129.10">
    <property type="entry name" value="Hotdog Thioesterase"/>
    <property type="match status" value="1"/>
</dbReference>
<gene>
    <name evidence="2" type="ORF">ACFO8Q_01140</name>
</gene>